<keyword evidence="1" id="KW-0812">Transmembrane</keyword>
<dbReference type="Proteomes" id="UP000887574">
    <property type="component" value="Unplaced"/>
</dbReference>
<evidence type="ECO:0000313" key="3">
    <source>
        <dbReference type="WBParaSite" id="jg25387"/>
    </source>
</evidence>
<dbReference type="WBParaSite" id="jg25387">
    <property type="protein sequence ID" value="jg25387"/>
    <property type="gene ID" value="jg25387"/>
</dbReference>
<sequence>MMIIYIARTLLGNVALLADPQKISTTTIIIYLLLAIFFGFGYSYNIIYNIVYGHCDKLVESTNRAGLMIDQIYNGLMIVYAIVSSIYLYQRSLYHSHTDLFDVITTNIIDSVSAVLFVKSIVYKSYLGQPVSLNSIVFKTKN</sequence>
<accession>A0A915DZN9</accession>
<keyword evidence="1" id="KW-0472">Membrane</keyword>
<proteinExistence type="predicted"/>
<feature type="transmembrane region" description="Helical" evidence="1">
    <location>
        <begin position="72"/>
        <end position="89"/>
    </location>
</feature>
<protein>
    <submittedName>
        <fullName evidence="3">Gustatory receptor</fullName>
    </submittedName>
</protein>
<reference evidence="3" key="1">
    <citation type="submission" date="2022-11" db="UniProtKB">
        <authorList>
            <consortium name="WormBaseParasite"/>
        </authorList>
    </citation>
    <scope>IDENTIFICATION</scope>
</reference>
<keyword evidence="1" id="KW-1133">Transmembrane helix</keyword>
<name>A0A915DZN9_9BILA</name>
<feature type="transmembrane region" description="Helical" evidence="1">
    <location>
        <begin position="28"/>
        <end position="51"/>
    </location>
</feature>
<evidence type="ECO:0000313" key="2">
    <source>
        <dbReference type="Proteomes" id="UP000887574"/>
    </source>
</evidence>
<dbReference type="AlphaFoldDB" id="A0A915DZN9"/>
<evidence type="ECO:0000256" key="1">
    <source>
        <dbReference type="SAM" id="Phobius"/>
    </source>
</evidence>
<keyword evidence="2" id="KW-1185">Reference proteome</keyword>
<organism evidence="2 3">
    <name type="scientific">Ditylenchus dipsaci</name>
    <dbReference type="NCBI Taxonomy" id="166011"/>
    <lineage>
        <taxon>Eukaryota</taxon>
        <taxon>Metazoa</taxon>
        <taxon>Ecdysozoa</taxon>
        <taxon>Nematoda</taxon>
        <taxon>Chromadorea</taxon>
        <taxon>Rhabditida</taxon>
        <taxon>Tylenchina</taxon>
        <taxon>Tylenchomorpha</taxon>
        <taxon>Sphaerularioidea</taxon>
        <taxon>Anguinidae</taxon>
        <taxon>Anguininae</taxon>
        <taxon>Ditylenchus</taxon>
    </lineage>
</organism>